<keyword evidence="2" id="KW-0805">Transcription regulation</keyword>
<keyword evidence="4" id="KW-0804">Transcription</keyword>
<evidence type="ECO:0000259" key="5">
    <source>
        <dbReference type="Pfam" id="PF04542"/>
    </source>
</evidence>
<dbReference type="NCBIfam" id="TIGR02985">
    <property type="entry name" value="Sig70_bacteroi1"/>
    <property type="match status" value="1"/>
</dbReference>
<dbReference type="InterPro" id="IPR039425">
    <property type="entry name" value="RNA_pol_sigma-70-like"/>
</dbReference>
<dbReference type="InterPro" id="IPR014327">
    <property type="entry name" value="RNA_pol_sigma70_bacteroid"/>
</dbReference>
<evidence type="ECO:0000256" key="2">
    <source>
        <dbReference type="ARBA" id="ARBA00023015"/>
    </source>
</evidence>
<evidence type="ECO:0000313" key="7">
    <source>
        <dbReference type="EMBL" id="QHT66492.1"/>
    </source>
</evidence>
<dbReference type="SUPFAM" id="SSF88659">
    <property type="entry name" value="Sigma3 and sigma4 domains of RNA polymerase sigma factors"/>
    <property type="match status" value="1"/>
</dbReference>
<dbReference type="Gene3D" id="1.10.1740.10">
    <property type="match status" value="1"/>
</dbReference>
<dbReference type="InterPro" id="IPR036388">
    <property type="entry name" value="WH-like_DNA-bd_sf"/>
</dbReference>
<dbReference type="InterPro" id="IPR007627">
    <property type="entry name" value="RNA_pol_sigma70_r2"/>
</dbReference>
<dbReference type="GO" id="GO:0006352">
    <property type="term" value="P:DNA-templated transcription initiation"/>
    <property type="evidence" value="ECO:0007669"/>
    <property type="project" value="InterPro"/>
</dbReference>
<dbReference type="SUPFAM" id="SSF88946">
    <property type="entry name" value="Sigma2 domain of RNA polymerase sigma factors"/>
    <property type="match status" value="1"/>
</dbReference>
<dbReference type="AlphaFoldDB" id="A0A6C0GFG9"/>
<feature type="domain" description="RNA polymerase sigma factor 70 region 4 type 2" evidence="6">
    <location>
        <begin position="134"/>
        <end position="185"/>
    </location>
</feature>
<evidence type="ECO:0000256" key="3">
    <source>
        <dbReference type="ARBA" id="ARBA00023082"/>
    </source>
</evidence>
<dbReference type="NCBIfam" id="TIGR02937">
    <property type="entry name" value="sigma70-ECF"/>
    <property type="match status" value="1"/>
</dbReference>
<protein>
    <submittedName>
        <fullName evidence="7">RNA polymerase sigma-70 factor</fullName>
    </submittedName>
</protein>
<evidence type="ECO:0000256" key="1">
    <source>
        <dbReference type="ARBA" id="ARBA00010641"/>
    </source>
</evidence>
<dbReference type="InterPro" id="IPR013249">
    <property type="entry name" value="RNA_pol_sigma70_r4_t2"/>
</dbReference>
<proteinExistence type="inferred from homology"/>
<dbReference type="Gene3D" id="1.10.10.10">
    <property type="entry name" value="Winged helix-like DNA-binding domain superfamily/Winged helix DNA-binding domain"/>
    <property type="match status" value="1"/>
</dbReference>
<reference evidence="7 8" key="1">
    <citation type="submission" date="2020-01" db="EMBL/GenBank/DDBJ databases">
        <authorList>
            <person name="Kim M.K."/>
        </authorList>
    </citation>
    <scope>NUCLEOTIDE SEQUENCE [LARGE SCALE GENOMIC DNA]</scope>
    <source>
        <strain evidence="7 8">172606-1</strain>
    </source>
</reference>
<feature type="domain" description="RNA polymerase sigma-70 region 2" evidence="5">
    <location>
        <begin position="39"/>
        <end position="106"/>
    </location>
</feature>
<evidence type="ECO:0000259" key="6">
    <source>
        <dbReference type="Pfam" id="PF08281"/>
    </source>
</evidence>
<dbReference type="KEGG" id="rhoz:GXP67_07390"/>
<dbReference type="PANTHER" id="PTHR43133:SF46">
    <property type="entry name" value="RNA POLYMERASE SIGMA-70 FACTOR ECF SUBFAMILY"/>
    <property type="match status" value="1"/>
</dbReference>
<dbReference type="Pfam" id="PF04542">
    <property type="entry name" value="Sigma70_r2"/>
    <property type="match status" value="1"/>
</dbReference>
<keyword evidence="8" id="KW-1185">Reference proteome</keyword>
<dbReference type="InterPro" id="IPR013325">
    <property type="entry name" value="RNA_pol_sigma_r2"/>
</dbReference>
<dbReference type="EMBL" id="CP048222">
    <property type="protein sequence ID" value="QHT66492.1"/>
    <property type="molecule type" value="Genomic_DNA"/>
</dbReference>
<sequence>MLPEKAHIQSGMSYQERNEVETQLLMLRKTDETKFIELLFKQYYSPLCRTVNRMVNDTDAAEDLVQDVFMKMWNNRQTLEINFSFKSYLYRSAINAALNHLEKNKKNVALEDSNFIEPTSSEADEQLHYSEVQQRVQEATDALPPACKTIFVLSRHENMSYKEIAEALQISPKTVENQMGKALKHFREYLNVYIKHLFSIIL</sequence>
<evidence type="ECO:0000313" key="8">
    <source>
        <dbReference type="Proteomes" id="UP000480178"/>
    </source>
</evidence>
<dbReference type="RefSeq" id="WP_162442546.1">
    <property type="nucleotide sequence ID" value="NZ_CP048222.1"/>
</dbReference>
<dbReference type="InterPro" id="IPR014284">
    <property type="entry name" value="RNA_pol_sigma-70_dom"/>
</dbReference>
<dbReference type="GO" id="GO:0003677">
    <property type="term" value="F:DNA binding"/>
    <property type="evidence" value="ECO:0007669"/>
    <property type="project" value="InterPro"/>
</dbReference>
<evidence type="ECO:0000256" key="4">
    <source>
        <dbReference type="ARBA" id="ARBA00023163"/>
    </source>
</evidence>
<accession>A0A6C0GFG9</accession>
<dbReference type="CDD" id="cd06171">
    <property type="entry name" value="Sigma70_r4"/>
    <property type="match status" value="1"/>
</dbReference>
<gene>
    <name evidence="7" type="ORF">GXP67_07390</name>
</gene>
<keyword evidence="3" id="KW-0731">Sigma factor</keyword>
<name>A0A6C0GFG9_9BACT</name>
<dbReference type="Pfam" id="PF08281">
    <property type="entry name" value="Sigma70_r4_2"/>
    <property type="match status" value="1"/>
</dbReference>
<dbReference type="Proteomes" id="UP000480178">
    <property type="component" value="Chromosome"/>
</dbReference>
<dbReference type="GO" id="GO:0016987">
    <property type="term" value="F:sigma factor activity"/>
    <property type="evidence" value="ECO:0007669"/>
    <property type="project" value="UniProtKB-KW"/>
</dbReference>
<dbReference type="PANTHER" id="PTHR43133">
    <property type="entry name" value="RNA POLYMERASE ECF-TYPE SIGMA FACTO"/>
    <property type="match status" value="1"/>
</dbReference>
<comment type="similarity">
    <text evidence="1">Belongs to the sigma-70 factor family. ECF subfamily.</text>
</comment>
<dbReference type="InterPro" id="IPR013324">
    <property type="entry name" value="RNA_pol_sigma_r3/r4-like"/>
</dbReference>
<organism evidence="7 8">
    <name type="scientific">Rhodocytophaga rosea</name>
    <dbReference type="NCBI Taxonomy" id="2704465"/>
    <lineage>
        <taxon>Bacteria</taxon>
        <taxon>Pseudomonadati</taxon>
        <taxon>Bacteroidota</taxon>
        <taxon>Cytophagia</taxon>
        <taxon>Cytophagales</taxon>
        <taxon>Rhodocytophagaceae</taxon>
        <taxon>Rhodocytophaga</taxon>
    </lineage>
</organism>